<dbReference type="Proteomes" id="UP000054498">
    <property type="component" value="Unassembled WGS sequence"/>
</dbReference>
<organism evidence="2 3">
    <name type="scientific">Monoraphidium neglectum</name>
    <dbReference type="NCBI Taxonomy" id="145388"/>
    <lineage>
        <taxon>Eukaryota</taxon>
        <taxon>Viridiplantae</taxon>
        <taxon>Chlorophyta</taxon>
        <taxon>core chlorophytes</taxon>
        <taxon>Chlorophyceae</taxon>
        <taxon>CS clade</taxon>
        <taxon>Sphaeropleales</taxon>
        <taxon>Selenastraceae</taxon>
        <taxon>Monoraphidium</taxon>
    </lineage>
</organism>
<dbReference type="KEGG" id="mng:MNEG_1977"/>
<gene>
    <name evidence="2" type="ORF">MNEG_1977</name>
</gene>
<evidence type="ECO:0000313" key="3">
    <source>
        <dbReference type="Proteomes" id="UP000054498"/>
    </source>
</evidence>
<feature type="coiled-coil region" evidence="1">
    <location>
        <begin position="33"/>
        <end position="74"/>
    </location>
</feature>
<keyword evidence="1" id="KW-0175">Coiled coil</keyword>
<name>A0A0D2N0A2_9CHLO</name>
<sequence length="79" mass="8760">MQRLAELLLAVRAAANAKEATPSEYATHLKDTAEGLKAKLEDSFRQVQALEGRIEELQQALQAQEQLAAKLEIAMEVRL</sequence>
<protein>
    <submittedName>
        <fullName evidence="2">Uncharacterized protein</fullName>
    </submittedName>
</protein>
<dbReference type="AlphaFoldDB" id="A0A0D2N0A2"/>
<dbReference type="GeneID" id="25734855"/>
<proteinExistence type="predicted"/>
<reference evidence="2 3" key="1">
    <citation type="journal article" date="2013" name="BMC Genomics">
        <title>Reconstruction of the lipid metabolism for the microalga Monoraphidium neglectum from its genome sequence reveals characteristics suitable for biofuel production.</title>
        <authorList>
            <person name="Bogen C."/>
            <person name="Al-Dilaimi A."/>
            <person name="Albersmeier A."/>
            <person name="Wichmann J."/>
            <person name="Grundmann M."/>
            <person name="Rupp O."/>
            <person name="Lauersen K.J."/>
            <person name="Blifernez-Klassen O."/>
            <person name="Kalinowski J."/>
            <person name="Goesmann A."/>
            <person name="Mussgnug J.H."/>
            <person name="Kruse O."/>
        </authorList>
    </citation>
    <scope>NUCLEOTIDE SEQUENCE [LARGE SCALE GENOMIC DNA]</scope>
    <source>
        <strain evidence="2 3">SAG 48.87</strain>
    </source>
</reference>
<accession>A0A0D2N0A2</accession>
<evidence type="ECO:0000256" key="1">
    <source>
        <dbReference type="SAM" id="Coils"/>
    </source>
</evidence>
<dbReference type="EMBL" id="KK100430">
    <property type="protein sequence ID" value="KIZ05987.1"/>
    <property type="molecule type" value="Genomic_DNA"/>
</dbReference>
<keyword evidence="3" id="KW-1185">Reference proteome</keyword>
<dbReference type="RefSeq" id="XP_013905006.1">
    <property type="nucleotide sequence ID" value="XM_014049552.1"/>
</dbReference>
<evidence type="ECO:0000313" key="2">
    <source>
        <dbReference type="EMBL" id="KIZ05987.1"/>
    </source>
</evidence>